<protein>
    <recommendedName>
        <fullName evidence="5">Magnesium transporter MgtE intracellular domain-containing protein</fullName>
    </recommendedName>
</protein>
<dbReference type="Proteomes" id="UP000305451">
    <property type="component" value="Unassembled WGS sequence"/>
</dbReference>
<dbReference type="RefSeq" id="WP_135944227.1">
    <property type="nucleotide sequence ID" value="NZ_BMEI01000002.1"/>
</dbReference>
<organism evidence="3 4">
    <name type="scientific">Marinicauda pacifica</name>
    <dbReference type="NCBI Taxonomy" id="1133559"/>
    <lineage>
        <taxon>Bacteria</taxon>
        <taxon>Pseudomonadati</taxon>
        <taxon>Pseudomonadota</taxon>
        <taxon>Alphaproteobacteria</taxon>
        <taxon>Maricaulales</taxon>
        <taxon>Maricaulaceae</taxon>
        <taxon>Marinicauda</taxon>
    </lineage>
</organism>
<feature type="region of interest" description="Disordered" evidence="2">
    <location>
        <begin position="40"/>
        <end position="95"/>
    </location>
</feature>
<feature type="compositionally biased region" description="Low complexity" evidence="2">
    <location>
        <begin position="44"/>
        <end position="54"/>
    </location>
</feature>
<gene>
    <name evidence="3" type="ORF">E5162_06685</name>
</gene>
<dbReference type="OrthoDB" id="7632203at2"/>
<evidence type="ECO:0008006" key="5">
    <source>
        <dbReference type="Google" id="ProtNLM"/>
    </source>
</evidence>
<proteinExistence type="predicted"/>
<evidence type="ECO:0000256" key="1">
    <source>
        <dbReference type="SAM" id="Coils"/>
    </source>
</evidence>
<keyword evidence="1" id="KW-0175">Coiled coil</keyword>
<evidence type="ECO:0000313" key="3">
    <source>
        <dbReference type="EMBL" id="TGY92756.1"/>
    </source>
</evidence>
<keyword evidence="4" id="KW-1185">Reference proteome</keyword>
<dbReference type="AlphaFoldDB" id="A0A4S2HA60"/>
<feature type="compositionally biased region" description="Basic and acidic residues" evidence="2">
    <location>
        <begin position="57"/>
        <end position="67"/>
    </location>
</feature>
<dbReference type="EMBL" id="SRXV01000002">
    <property type="protein sequence ID" value="TGY92756.1"/>
    <property type="molecule type" value="Genomic_DNA"/>
</dbReference>
<accession>A0A4S2HA60</accession>
<evidence type="ECO:0000256" key="2">
    <source>
        <dbReference type="SAM" id="MobiDB-lite"/>
    </source>
</evidence>
<sequence length="249" mass="27181">MSAIRPLALITLLVGALFVLKALTFADGASVFFESRAEAREAAQNEPAQPADQPAAEDEHGEQHDEAAGAETPETAPSGPSRPMPSEISEYSSASRDQLLTALAERRRTLDARETELDTREGLIEVAEQRVQSRIARMEELQVELQTLLGQLDEERQSEVDDLVATYANLEPDAAAIILRQMDQTDPDTVLLVARELQTSNARKFAAIVGELADMDPVFAASMTSRLRARSMPPETVAQLEAELEAVQN</sequence>
<name>A0A4S2HA60_9PROT</name>
<reference evidence="3 4" key="1">
    <citation type="journal article" date="2013" name="Int. J. Syst. Evol. Microbiol.">
        <title>Marinicauda pacifica gen. nov., sp. nov., a prosthecate alphaproteobacterium of the family Hyphomonadaceae isolated from deep seawater.</title>
        <authorList>
            <person name="Zhang X.Y."/>
            <person name="Li G.W."/>
            <person name="Wang C.S."/>
            <person name="Zhang Y.J."/>
            <person name="Xu X.W."/>
            <person name="Li H."/>
            <person name="Liu A."/>
            <person name="Liu C."/>
            <person name="Xie B.B."/>
            <person name="Qin Q.L."/>
            <person name="Xu Z."/>
            <person name="Chen X.L."/>
            <person name="Zhou B.C."/>
            <person name="Zhang Y.Z."/>
        </authorList>
    </citation>
    <scope>NUCLEOTIDE SEQUENCE [LARGE SCALE GENOMIC DNA]</scope>
    <source>
        <strain evidence="3 4">P-1 km-3</strain>
    </source>
</reference>
<feature type="coiled-coil region" evidence="1">
    <location>
        <begin position="124"/>
        <end position="158"/>
    </location>
</feature>
<comment type="caution">
    <text evidence="3">The sequence shown here is derived from an EMBL/GenBank/DDBJ whole genome shotgun (WGS) entry which is preliminary data.</text>
</comment>
<evidence type="ECO:0000313" key="4">
    <source>
        <dbReference type="Proteomes" id="UP000305451"/>
    </source>
</evidence>